<evidence type="ECO:0000256" key="8">
    <source>
        <dbReference type="SAM" id="Phobius"/>
    </source>
</evidence>
<keyword evidence="7 8" id="KW-0472">Membrane</keyword>
<feature type="transmembrane region" description="Helical" evidence="8">
    <location>
        <begin position="146"/>
        <end position="166"/>
    </location>
</feature>
<sequence>MQTDKVTPFQFLVLVIFFSIGSSILYIPSTLTIGVQQDAWIAAIIGNLLGLLILWFFITISMWFPKLTYTEVNEKIFGKFIGKLISLLFVFMVILFASALIAQSSIFLITQMYPETPITFINLILVIIVIFAVRLGIQTIARSAEIFIFFFFFLYFLLVISISPQIDVSNLEPFFQSKMSSLLSTSFKLTAASTINSIALFMLFPSFVNEIKKCKKNFYLGTLIGGAVIVSITMLCILVLGSNTTASQVYPSYTLAKVINVGDFITRIEALMATLWTLALFFKVALYFYAGVFGLSKILNIREYRLLTIPVGAIVLVISITIFPNIIYQRIFNEDNAIAMTIVVGLLFPLLATIVFLLRKKKFKKDPDFAKSN</sequence>
<feature type="transmembrane region" description="Helical" evidence="8">
    <location>
        <begin position="84"/>
        <end position="106"/>
    </location>
</feature>
<dbReference type="PANTHER" id="PTHR34975:SF2">
    <property type="entry name" value="SPORE GERMINATION PROTEIN A2"/>
    <property type="match status" value="1"/>
</dbReference>
<dbReference type="Pfam" id="PF03845">
    <property type="entry name" value="Spore_permease"/>
    <property type="match status" value="1"/>
</dbReference>
<evidence type="ECO:0000256" key="3">
    <source>
        <dbReference type="ARBA" id="ARBA00022448"/>
    </source>
</evidence>
<evidence type="ECO:0000313" key="9">
    <source>
        <dbReference type="EMBL" id="MCZ8532543.1"/>
    </source>
</evidence>
<evidence type="ECO:0000256" key="5">
    <source>
        <dbReference type="ARBA" id="ARBA00022692"/>
    </source>
</evidence>
<feature type="transmembrane region" description="Helical" evidence="8">
    <location>
        <begin position="218"/>
        <end position="240"/>
    </location>
</feature>
<dbReference type="EMBL" id="JAMKBI010000002">
    <property type="protein sequence ID" value="MCZ8532543.1"/>
    <property type="molecule type" value="Genomic_DNA"/>
</dbReference>
<dbReference type="GO" id="GO:0016020">
    <property type="term" value="C:membrane"/>
    <property type="evidence" value="ECO:0007669"/>
    <property type="project" value="UniProtKB-SubCell"/>
</dbReference>
<evidence type="ECO:0000256" key="2">
    <source>
        <dbReference type="ARBA" id="ARBA00007998"/>
    </source>
</evidence>
<dbReference type="Proteomes" id="UP001152172">
    <property type="component" value="Unassembled WGS sequence"/>
</dbReference>
<feature type="transmembrane region" description="Helical" evidence="8">
    <location>
        <begin position="9"/>
        <end position="27"/>
    </location>
</feature>
<feature type="transmembrane region" description="Helical" evidence="8">
    <location>
        <begin position="307"/>
        <end position="331"/>
    </location>
</feature>
<name>A0A9X3L7B2_9BACI</name>
<feature type="transmembrane region" description="Helical" evidence="8">
    <location>
        <begin position="273"/>
        <end position="295"/>
    </location>
</feature>
<feature type="transmembrane region" description="Helical" evidence="8">
    <location>
        <begin position="118"/>
        <end position="137"/>
    </location>
</feature>
<keyword evidence="5 8" id="KW-0812">Transmembrane</keyword>
<keyword evidence="3" id="KW-0813">Transport</keyword>
<evidence type="ECO:0000256" key="1">
    <source>
        <dbReference type="ARBA" id="ARBA00004141"/>
    </source>
</evidence>
<feature type="transmembrane region" description="Helical" evidence="8">
    <location>
        <begin position="186"/>
        <end position="206"/>
    </location>
</feature>
<dbReference type="RefSeq" id="WP_269921099.1">
    <property type="nucleotide sequence ID" value="NZ_JAMKBI010000002.1"/>
</dbReference>
<dbReference type="PANTHER" id="PTHR34975">
    <property type="entry name" value="SPORE GERMINATION PROTEIN A2"/>
    <property type="match status" value="1"/>
</dbReference>
<dbReference type="GO" id="GO:0009847">
    <property type="term" value="P:spore germination"/>
    <property type="evidence" value="ECO:0007669"/>
    <property type="project" value="InterPro"/>
</dbReference>
<dbReference type="Gene3D" id="1.20.1740.10">
    <property type="entry name" value="Amino acid/polyamine transporter I"/>
    <property type="match status" value="1"/>
</dbReference>
<protein>
    <submittedName>
        <fullName evidence="9">Spore germination protein</fullName>
    </submittedName>
</protein>
<keyword evidence="6 8" id="KW-1133">Transmembrane helix</keyword>
<comment type="caution">
    <text evidence="9">The sequence shown here is derived from an EMBL/GenBank/DDBJ whole genome shotgun (WGS) entry which is preliminary data.</text>
</comment>
<evidence type="ECO:0000256" key="4">
    <source>
        <dbReference type="ARBA" id="ARBA00022544"/>
    </source>
</evidence>
<keyword evidence="4" id="KW-0309">Germination</keyword>
<dbReference type="NCBIfam" id="TIGR00912">
    <property type="entry name" value="2A0309"/>
    <property type="match status" value="1"/>
</dbReference>
<proteinExistence type="inferred from homology"/>
<keyword evidence="10" id="KW-1185">Reference proteome</keyword>
<evidence type="ECO:0000313" key="10">
    <source>
        <dbReference type="Proteomes" id="UP001152172"/>
    </source>
</evidence>
<dbReference type="InterPro" id="IPR004761">
    <property type="entry name" value="Spore_GerAB"/>
</dbReference>
<organism evidence="9 10">
    <name type="scientific">Psychrobacillus psychrodurans</name>
    <dbReference type="NCBI Taxonomy" id="126157"/>
    <lineage>
        <taxon>Bacteria</taxon>
        <taxon>Bacillati</taxon>
        <taxon>Bacillota</taxon>
        <taxon>Bacilli</taxon>
        <taxon>Bacillales</taxon>
        <taxon>Bacillaceae</taxon>
        <taxon>Psychrobacillus</taxon>
    </lineage>
</organism>
<comment type="subcellular location">
    <subcellularLocation>
        <location evidence="1">Membrane</location>
        <topology evidence="1">Multi-pass membrane protein</topology>
    </subcellularLocation>
</comment>
<evidence type="ECO:0000256" key="7">
    <source>
        <dbReference type="ARBA" id="ARBA00023136"/>
    </source>
</evidence>
<feature type="transmembrane region" description="Helical" evidence="8">
    <location>
        <begin position="337"/>
        <end position="358"/>
    </location>
</feature>
<feature type="transmembrane region" description="Helical" evidence="8">
    <location>
        <begin position="39"/>
        <end position="64"/>
    </location>
</feature>
<evidence type="ECO:0000256" key="6">
    <source>
        <dbReference type="ARBA" id="ARBA00022989"/>
    </source>
</evidence>
<dbReference type="AlphaFoldDB" id="A0A9X3L7B2"/>
<comment type="similarity">
    <text evidence="2">Belongs to the amino acid-polyamine-organocation (APC) superfamily. Spore germination protein (SGP) (TC 2.A.3.9) family.</text>
</comment>
<accession>A0A9X3L7B2</accession>
<gene>
    <name evidence="9" type="ORF">M9R61_04145</name>
</gene>
<reference evidence="9" key="1">
    <citation type="submission" date="2022-05" db="EMBL/GenBank/DDBJ databases">
        <authorList>
            <person name="Colautti A."/>
            <person name="Iacumin L."/>
        </authorList>
    </citation>
    <scope>NUCLEOTIDE SEQUENCE</scope>
    <source>
        <strain evidence="9">DSM 30747</strain>
    </source>
</reference>